<dbReference type="Gene3D" id="3.40.50.150">
    <property type="entry name" value="Vaccinia Virus protein VP39"/>
    <property type="match status" value="1"/>
</dbReference>
<dbReference type="InterPro" id="IPR029063">
    <property type="entry name" value="SAM-dependent_MTases_sf"/>
</dbReference>
<accession>A0A7C2JZU5</accession>
<sequence>MLRRLVQSLAARPWMFDLLRWTLEAGYRGHHHLITKELQGYPGPVLDIGCGTGVFAHYFDPAEYLGVDVCAAYVAAAQRRSPGHRFAVMDARRLDLADGSQGLCFISGVLHHLSDEDAHAVLSEVARVLQPTGRLAIWEDIPTQSWWNPIGPIIHRLDLGDRIRTPTEYLDLIEPYFALTHSGLMRSGWMDYAVYLGVPKPRQTAET</sequence>
<proteinExistence type="predicted"/>
<keyword evidence="2" id="KW-0808">Transferase</keyword>
<dbReference type="GO" id="GO:0008168">
    <property type="term" value="F:methyltransferase activity"/>
    <property type="evidence" value="ECO:0007669"/>
    <property type="project" value="UniProtKB-KW"/>
</dbReference>
<protein>
    <submittedName>
        <fullName evidence="2">Class I SAM-dependent methyltransferase</fullName>
    </submittedName>
</protein>
<dbReference type="InterPro" id="IPR041698">
    <property type="entry name" value="Methyltransf_25"/>
</dbReference>
<dbReference type="GO" id="GO:0032259">
    <property type="term" value="P:methylation"/>
    <property type="evidence" value="ECO:0007669"/>
    <property type="project" value="UniProtKB-KW"/>
</dbReference>
<evidence type="ECO:0000259" key="1">
    <source>
        <dbReference type="Pfam" id="PF13649"/>
    </source>
</evidence>
<feature type="domain" description="Methyltransferase" evidence="1">
    <location>
        <begin position="45"/>
        <end position="133"/>
    </location>
</feature>
<name>A0A7C2JZU5_9PLAN</name>
<dbReference type="AlphaFoldDB" id="A0A7C2JZU5"/>
<dbReference type="Pfam" id="PF13649">
    <property type="entry name" value="Methyltransf_25"/>
    <property type="match status" value="1"/>
</dbReference>
<dbReference type="PANTHER" id="PTHR42912">
    <property type="entry name" value="METHYLTRANSFERASE"/>
    <property type="match status" value="1"/>
</dbReference>
<dbReference type="EMBL" id="DSOK01000131">
    <property type="protein sequence ID" value="HEN14701.1"/>
    <property type="molecule type" value="Genomic_DNA"/>
</dbReference>
<evidence type="ECO:0000313" key="2">
    <source>
        <dbReference type="EMBL" id="HEN14701.1"/>
    </source>
</evidence>
<organism evidence="2">
    <name type="scientific">Schlesneria paludicola</name>
    <dbReference type="NCBI Taxonomy" id="360056"/>
    <lineage>
        <taxon>Bacteria</taxon>
        <taxon>Pseudomonadati</taxon>
        <taxon>Planctomycetota</taxon>
        <taxon>Planctomycetia</taxon>
        <taxon>Planctomycetales</taxon>
        <taxon>Planctomycetaceae</taxon>
        <taxon>Schlesneria</taxon>
    </lineage>
</organism>
<dbReference type="SUPFAM" id="SSF53335">
    <property type="entry name" value="S-adenosyl-L-methionine-dependent methyltransferases"/>
    <property type="match status" value="1"/>
</dbReference>
<dbReference type="InterPro" id="IPR050508">
    <property type="entry name" value="Methyltransf_Superfamily"/>
</dbReference>
<dbReference type="CDD" id="cd02440">
    <property type="entry name" value="AdoMet_MTases"/>
    <property type="match status" value="1"/>
</dbReference>
<comment type="caution">
    <text evidence="2">The sequence shown here is derived from an EMBL/GenBank/DDBJ whole genome shotgun (WGS) entry which is preliminary data.</text>
</comment>
<gene>
    <name evidence="2" type="ORF">ENQ76_04435</name>
</gene>
<reference evidence="2" key="1">
    <citation type="journal article" date="2020" name="mSystems">
        <title>Genome- and Community-Level Interaction Insights into Carbon Utilization and Element Cycling Functions of Hydrothermarchaeota in Hydrothermal Sediment.</title>
        <authorList>
            <person name="Zhou Z."/>
            <person name="Liu Y."/>
            <person name="Xu W."/>
            <person name="Pan J."/>
            <person name="Luo Z.H."/>
            <person name="Li M."/>
        </authorList>
    </citation>
    <scope>NUCLEOTIDE SEQUENCE [LARGE SCALE GENOMIC DNA]</scope>
    <source>
        <strain evidence="2">SpSt-339</strain>
    </source>
</reference>
<keyword evidence="2" id="KW-0489">Methyltransferase</keyword>